<feature type="transmembrane region" description="Helical" evidence="5">
    <location>
        <begin position="266"/>
        <end position="284"/>
    </location>
</feature>
<comment type="subcellular location">
    <subcellularLocation>
        <location evidence="1">Membrane</location>
        <topology evidence="1">Multi-pass membrane protein</topology>
    </subcellularLocation>
</comment>
<feature type="transmembrane region" description="Helical" evidence="5">
    <location>
        <begin position="348"/>
        <end position="369"/>
    </location>
</feature>
<dbReference type="GO" id="GO:0016874">
    <property type="term" value="F:ligase activity"/>
    <property type="evidence" value="ECO:0007669"/>
    <property type="project" value="UniProtKB-KW"/>
</dbReference>
<dbReference type="GO" id="GO:0016020">
    <property type="term" value="C:membrane"/>
    <property type="evidence" value="ECO:0007669"/>
    <property type="project" value="UniProtKB-SubCell"/>
</dbReference>
<evidence type="ECO:0000256" key="2">
    <source>
        <dbReference type="ARBA" id="ARBA00022692"/>
    </source>
</evidence>
<feature type="transmembrane region" description="Helical" evidence="5">
    <location>
        <begin position="80"/>
        <end position="99"/>
    </location>
</feature>
<name>A0A7W7CBA5_9PSEU</name>
<dbReference type="Pfam" id="PF04932">
    <property type="entry name" value="Wzy_C"/>
    <property type="match status" value="1"/>
</dbReference>
<keyword evidence="7" id="KW-0436">Ligase</keyword>
<dbReference type="RefSeq" id="WP_185002335.1">
    <property type="nucleotide sequence ID" value="NZ_BAAAUI010000015.1"/>
</dbReference>
<dbReference type="InterPro" id="IPR007016">
    <property type="entry name" value="O-antigen_ligase-rel_domated"/>
</dbReference>
<keyword evidence="2 5" id="KW-0812">Transmembrane</keyword>
<dbReference type="PANTHER" id="PTHR37422:SF13">
    <property type="entry name" value="LIPOPOLYSACCHARIDE BIOSYNTHESIS PROTEIN PA4999-RELATED"/>
    <property type="match status" value="1"/>
</dbReference>
<organism evidence="7 8">
    <name type="scientific">Crossiella cryophila</name>
    <dbReference type="NCBI Taxonomy" id="43355"/>
    <lineage>
        <taxon>Bacteria</taxon>
        <taxon>Bacillati</taxon>
        <taxon>Actinomycetota</taxon>
        <taxon>Actinomycetes</taxon>
        <taxon>Pseudonocardiales</taxon>
        <taxon>Pseudonocardiaceae</taxon>
        <taxon>Crossiella</taxon>
    </lineage>
</organism>
<protein>
    <submittedName>
        <fullName evidence="7">O-antigen ligase</fullName>
    </submittedName>
</protein>
<keyword evidence="4 5" id="KW-0472">Membrane</keyword>
<evidence type="ECO:0000259" key="6">
    <source>
        <dbReference type="Pfam" id="PF04932"/>
    </source>
</evidence>
<evidence type="ECO:0000313" key="8">
    <source>
        <dbReference type="Proteomes" id="UP000533598"/>
    </source>
</evidence>
<dbReference type="EMBL" id="JACHMH010000001">
    <property type="protein sequence ID" value="MBB4676519.1"/>
    <property type="molecule type" value="Genomic_DNA"/>
</dbReference>
<feature type="transmembrane region" description="Helical" evidence="5">
    <location>
        <begin position="136"/>
        <end position="158"/>
    </location>
</feature>
<dbReference type="InterPro" id="IPR051533">
    <property type="entry name" value="WaaL-like"/>
</dbReference>
<feature type="transmembrane region" description="Helical" evidence="5">
    <location>
        <begin position="48"/>
        <end position="68"/>
    </location>
</feature>
<gene>
    <name evidence="7" type="ORF">HNR67_002637</name>
</gene>
<dbReference type="PANTHER" id="PTHR37422">
    <property type="entry name" value="TEICHURONIC ACID BIOSYNTHESIS PROTEIN TUAE"/>
    <property type="match status" value="1"/>
</dbReference>
<evidence type="ECO:0000256" key="5">
    <source>
        <dbReference type="SAM" id="Phobius"/>
    </source>
</evidence>
<feature type="domain" description="O-antigen ligase-related" evidence="6">
    <location>
        <begin position="226"/>
        <end position="354"/>
    </location>
</feature>
<feature type="transmembrane region" description="Helical" evidence="5">
    <location>
        <begin position="111"/>
        <end position="129"/>
    </location>
</feature>
<keyword evidence="3 5" id="KW-1133">Transmembrane helix</keyword>
<dbReference type="Proteomes" id="UP000533598">
    <property type="component" value="Unassembled WGS sequence"/>
</dbReference>
<reference evidence="7 8" key="1">
    <citation type="submission" date="2020-08" db="EMBL/GenBank/DDBJ databases">
        <title>Sequencing the genomes of 1000 actinobacteria strains.</title>
        <authorList>
            <person name="Klenk H.-P."/>
        </authorList>
    </citation>
    <scope>NUCLEOTIDE SEQUENCE [LARGE SCALE GENOMIC DNA]</scope>
    <source>
        <strain evidence="7 8">DSM 44230</strain>
    </source>
</reference>
<accession>A0A7W7CBA5</accession>
<feature type="transmembrane region" description="Helical" evidence="5">
    <location>
        <begin position="406"/>
        <end position="424"/>
    </location>
</feature>
<evidence type="ECO:0000313" key="7">
    <source>
        <dbReference type="EMBL" id="MBB4676519.1"/>
    </source>
</evidence>
<evidence type="ECO:0000256" key="3">
    <source>
        <dbReference type="ARBA" id="ARBA00022989"/>
    </source>
</evidence>
<comment type="caution">
    <text evidence="7">The sequence shown here is derived from an EMBL/GenBank/DDBJ whole genome shotgun (WGS) entry which is preliminary data.</text>
</comment>
<keyword evidence="8" id="KW-1185">Reference proteome</keyword>
<feature type="transmembrane region" description="Helical" evidence="5">
    <location>
        <begin position="381"/>
        <end position="400"/>
    </location>
</feature>
<evidence type="ECO:0000256" key="4">
    <source>
        <dbReference type="ARBA" id="ARBA00023136"/>
    </source>
</evidence>
<proteinExistence type="predicted"/>
<sequence>MNVRVAAVPVAPARRLPPHRVLVAATLLFALPQNLVISGVGGSLTPGRLLGALCLLWWLVARFGGGLGLKPAPNPVRATLFGALLVFAAANALALFLGVPDDRLGSADRNTLLLAVCTGVALLACDGLNRPAMLRAVFGAVVLGATVSAFAAGVHFALKIDLRGYLSFPGLTAQGLGTVDLARGGLERALGFANHPIELAAVCATAVPLALHLTRHARHPLLWWACVAVLGGGIVVSISRTGLLGLVIVLLLSLPRIGGLRWGTGVVLLGSGVALAAVAVPRLAEVLGNSILGARTDNSLTGRLDDYSYVAEKLAAAPLSGQGFGTYTAPPQPYLDNQYLLTAVESGLPGVLALVVLLLIPAWLAWRIFRRPGTIAPELRDAAWAVAAGLVVCAVCFATFDALSFPQFQALTFLMIGMAGAIVTQAGGER</sequence>
<feature type="transmembrane region" description="Helical" evidence="5">
    <location>
        <begin position="221"/>
        <end position="254"/>
    </location>
</feature>
<dbReference type="AlphaFoldDB" id="A0A7W7CBA5"/>
<evidence type="ECO:0000256" key="1">
    <source>
        <dbReference type="ARBA" id="ARBA00004141"/>
    </source>
</evidence>